<dbReference type="FunFam" id="3.20.20.70:FF:000096">
    <property type="entry name" value="Thiamine-phosphate synthase"/>
    <property type="match status" value="1"/>
</dbReference>
<feature type="binding site" evidence="10">
    <location>
        <position position="91"/>
    </location>
    <ligand>
        <name>Mg(2+)</name>
        <dbReference type="ChEBI" id="CHEBI:18420"/>
    </ligand>
</feature>
<keyword evidence="3 10" id="KW-0808">Transferase</keyword>
<dbReference type="InterPro" id="IPR013785">
    <property type="entry name" value="Aldolase_TIM"/>
</dbReference>
<dbReference type="RefSeq" id="WP_062151045.1">
    <property type="nucleotide sequence ID" value="NZ_CP012373.2"/>
</dbReference>
<sequence>MAFKLRGLYVITDSLLMPTTAELVAGVIAAIQGGARVVQYRDKSTDNEKRLQQALALKKLCQQQAVLFIINDDVGLAKQINADGVHIGETDSTIAQARAVLGQSAIIGASCYASIEMAQQAITAGADYVAFGSFFPSPTKPDAHLVSLAVLQAARRQLVCPIIAIGGITLENGGALITAGADMLSVVSGVFAAKDIAAAARSYTQLFLG</sequence>
<dbReference type="Proteomes" id="UP000234271">
    <property type="component" value="Chromosome"/>
</dbReference>
<evidence type="ECO:0000256" key="12">
    <source>
        <dbReference type="RuleBase" id="RU004253"/>
    </source>
</evidence>
<dbReference type="NCBIfam" id="TIGR00693">
    <property type="entry name" value="thiE"/>
    <property type="match status" value="1"/>
</dbReference>
<dbReference type="KEGG" id="blep:AL038_07145"/>
<dbReference type="UniPathway" id="UPA00060">
    <property type="reaction ID" value="UER00141"/>
</dbReference>
<feature type="domain" description="Thiamine phosphate synthase/TenI" evidence="13">
    <location>
        <begin position="8"/>
        <end position="190"/>
    </location>
</feature>
<organism evidence="14 15">
    <name type="scientific">Beggiatoa leptomitoformis</name>
    <dbReference type="NCBI Taxonomy" id="288004"/>
    <lineage>
        <taxon>Bacteria</taxon>
        <taxon>Pseudomonadati</taxon>
        <taxon>Pseudomonadota</taxon>
        <taxon>Gammaproteobacteria</taxon>
        <taxon>Thiotrichales</taxon>
        <taxon>Thiotrichaceae</taxon>
        <taxon>Beggiatoa</taxon>
    </lineage>
</organism>
<dbReference type="Gene3D" id="3.20.20.70">
    <property type="entry name" value="Aldolase class I"/>
    <property type="match status" value="1"/>
</dbReference>
<comment type="pathway">
    <text evidence="2 10 12">Cofactor biosynthesis; thiamine diphosphate biosynthesis; thiamine phosphate from 4-amino-2-methyl-5-diphosphomethylpyrimidine and 4-methyl-5-(2-phosphoethyl)-thiazole: step 1/1.</text>
</comment>
<dbReference type="EC" id="2.5.1.3" evidence="10"/>
<dbReference type="GO" id="GO:0005737">
    <property type="term" value="C:cytoplasm"/>
    <property type="evidence" value="ECO:0007669"/>
    <property type="project" value="TreeGrafter"/>
</dbReference>
<comment type="catalytic activity">
    <reaction evidence="9 10 11">
        <text>2-[(2R,5Z)-2-carboxy-4-methylthiazol-5(2H)-ylidene]ethyl phosphate + 4-amino-2-methyl-5-(diphosphooxymethyl)pyrimidine + 2 H(+) = thiamine phosphate + CO2 + diphosphate</text>
        <dbReference type="Rhea" id="RHEA:47844"/>
        <dbReference type="ChEBI" id="CHEBI:15378"/>
        <dbReference type="ChEBI" id="CHEBI:16526"/>
        <dbReference type="ChEBI" id="CHEBI:33019"/>
        <dbReference type="ChEBI" id="CHEBI:37575"/>
        <dbReference type="ChEBI" id="CHEBI:57841"/>
        <dbReference type="ChEBI" id="CHEBI:62899"/>
        <dbReference type="EC" id="2.5.1.3"/>
    </reaction>
</comment>
<feature type="binding site" evidence="10">
    <location>
        <position position="110"/>
    </location>
    <ligand>
        <name>4-amino-2-methyl-5-(diphosphooxymethyl)pyrimidine</name>
        <dbReference type="ChEBI" id="CHEBI:57841"/>
    </ligand>
</feature>
<keyword evidence="5 10" id="KW-0460">Magnesium</keyword>
<dbReference type="InterPro" id="IPR034291">
    <property type="entry name" value="TMP_synthase"/>
</dbReference>
<evidence type="ECO:0000313" key="14">
    <source>
        <dbReference type="EMBL" id="AUI70256.1"/>
    </source>
</evidence>
<feature type="binding site" evidence="10">
    <location>
        <begin position="39"/>
        <end position="43"/>
    </location>
    <ligand>
        <name>4-amino-2-methyl-5-(diphosphooxymethyl)pyrimidine</name>
        <dbReference type="ChEBI" id="CHEBI:57841"/>
    </ligand>
</feature>
<proteinExistence type="inferred from homology"/>
<dbReference type="PANTHER" id="PTHR20857">
    <property type="entry name" value="THIAMINE-PHOSPHATE PYROPHOSPHORYLASE"/>
    <property type="match status" value="1"/>
</dbReference>
<dbReference type="InterPro" id="IPR036206">
    <property type="entry name" value="ThiamineP_synth_sf"/>
</dbReference>
<feature type="binding site" evidence="10">
    <location>
        <position position="72"/>
    </location>
    <ligand>
        <name>Mg(2+)</name>
        <dbReference type="ChEBI" id="CHEBI:18420"/>
    </ligand>
</feature>
<comment type="similarity">
    <text evidence="10 11">Belongs to the thiamine-phosphate synthase family.</text>
</comment>
<feature type="binding site" evidence="10">
    <location>
        <begin position="137"/>
        <end position="139"/>
    </location>
    <ligand>
        <name>2-[(2R,5Z)-2-carboxy-4-methylthiazol-5(2H)-ylidene]ethyl phosphate</name>
        <dbReference type="ChEBI" id="CHEBI:62899"/>
    </ligand>
</feature>
<evidence type="ECO:0000256" key="10">
    <source>
        <dbReference type="HAMAP-Rule" id="MF_00097"/>
    </source>
</evidence>
<evidence type="ECO:0000256" key="9">
    <source>
        <dbReference type="ARBA" id="ARBA00047883"/>
    </source>
</evidence>
<feature type="binding site" evidence="10">
    <location>
        <position position="167"/>
    </location>
    <ligand>
        <name>2-[(2R,5Z)-2-carboxy-4-methylthiazol-5(2H)-ylidene]ethyl phosphate</name>
        <dbReference type="ChEBI" id="CHEBI:62899"/>
    </ligand>
</feature>
<dbReference type="InterPro" id="IPR022998">
    <property type="entry name" value="ThiamineP_synth_TenI"/>
</dbReference>
<gene>
    <name evidence="10" type="primary">thiE</name>
    <name evidence="14" type="ORF">BLE401_17165</name>
</gene>
<evidence type="ECO:0000256" key="1">
    <source>
        <dbReference type="ARBA" id="ARBA00003814"/>
    </source>
</evidence>
<evidence type="ECO:0000256" key="2">
    <source>
        <dbReference type="ARBA" id="ARBA00005165"/>
    </source>
</evidence>
<evidence type="ECO:0000256" key="8">
    <source>
        <dbReference type="ARBA" id="ARBA00047851"/>
    </source>
</evidence>
<dbReference type="PANTHER" id="PTHR20857:SF15">
    <property type="entry name" value="THIAMINE-PHOSPHATE SYNTHASE"/>
    <property type="match status" value="1"/>
</dbReference>
<evidence type="ECO:0000256" key="3">
    <source>
        <dbReference type="ARBA" id="ARBA00022679"/>
    </source>
</evidence>
<keyword evidence="15" id="KW-1185">Reference proteome</keyword>
<dbReference type="CDD" id="cd00564">
    <property type="entry name" value="TMP_TenI"/>
    <property type="match status" value="1"/>
</dbReference>
<name>A0A2N9YJ67_9GAMM</name>
<feature type="binding site" evidence="10">
    <location>
        <position position="71"/>
    </location>
    <ligand>
        <name>4-amino-2-methyl-5-(diphosphooxymethyl)pyrimidine</name>
        <dbReference type="ChEBI" id="CHEBI:57841"/>
    </ligand>
</feature>
<comment type="function">
    <text evidence="1 10">Condenses 4-methyl-5-(beta-hydroxyethyl)thiazole monophosphate (THZ-P) and 2-methyl-4-amino-5-hydroxymethyl pyrimidine pyrophosphate (HMP-PP) to form thiamine monophosphate (TMP).</text>
</comment>
<evidence type="ECO:0000256" key="4">
    <source>
        <dbReference type="ARBA" id="ARBA00022723"/>
    </source>
</evidence>
<dbReference type="Pfam" id="PF02581">
    <property type="entry name" value="TMP-TENI"/>
    <property type="match status" value="1"/>
</dbReference>
<dbReference type="HAMAP" id="MF_00097">
    <property type="entry name" value="TMP_synthase"/>
    <property type="match status" value="1"/>
</dbReference>
<dbReference type="GO" id="GO:0000287">
    <property type="term" value="F:magnesium ion binding"/>
    <property type="evidence" value="ECO:0007669"/>
    <property type="project" value="UniProtKB-UniRule"/>
</dbReference>
<dbReference type="GO" id="GO:0009229">
    <property type="term" value="P:thiamine diphosphate biosynthetic process"/>
    <property type="evidence" value="ECO:0007669"/>
    <property type="project" value="UniProtKB-UniRule"/>
</dbReference>
<evidence type="ECO:0000313" key="15">
    <source>
        <dbReference type="Proteomes" id="UP000234271"/>
    </source>
</evidence>
<dbReference type="GO" id="GO:0009228">
    <property type="term" value="P:thiamine biosynthetic process"/>
    <property type="evidence" value="ECO:0007669"/>
    <property type="project" value="UniProtKB-KW"/>
</dbReference>
<comment type="catalytic activity">
    <reaction evidence="7 10 11">
        <text>4-methyl-5-(2-phosphooxyethyl)-thiazole + 4-amino-2-methyl-5-(diphosphooxymethyl)pyrimidine + H(+) = thiamine phosphate + diphosphate</text>
        <dbReference type="Rhea" id="RHEA:22328"/>
        <dbReference type="ChEBI" id="CHEBI:15378"/>
        <dbReference type="ChEBI" id="CHEBI:33019"/>
        <dbReference type="ChEBI" id="CHEBI:37575"/>
        <dbReference type="ChEBI" id="CHEBI:57841"/>
        <dbReference type="ChEBI" id="CHEBI:58296"/>
        <dbReference type="EC" id="2.5.1.3"/>
    </reaction>
</comment>
<reference evidence="15" key="1">
    <citation type="submission" date="2016-12" db="EMBL/GenBank/DDBJ databases">
        <title>Complete Genome Sequence of Beggiatoa leptomitiformis D-401.</title>
        <authorList>
            <person name="Fomenkov A."/>
            <person name="Vincze T."/>
            <person name="Grabovich M."/>
            <person name="Anton B.P."/>
            <person name="Dubinina G."/>
            <person name="Orlova M."/>
            <person name="Belousova E."/>
            <person name="Roberts R.J."/>
        </authorList>
    </citation>
    <scope>NUCLEOTIDE SEQUENCE [LARGE SCALE GENOMIC DNA]</scope>
    <source>
        <strain evidence="15">D-401</strain>
    </source>
</reference>
<keyword evidence="4 10" id="KW-0479">Metal-binding</keyword>
<evidence type="ECO:0000259" key="13">
    <source>
        <dbReference type="Pfam" id="PF02581"/>
    </source>
</evidence>
<keyword evidence="6 10" id="KW-0784">Thiamine biosynthesis</keyword>
<dbReference type="OrthoDB" id="9789949at2"/>
<dbReference type="SUPFAM" id="SSF51391">
    <property type="entry name" value="Thiamin phosphate synthase"/>
    <property type="match status" value="1"/>
</dbReference>
<dbReference type="EMBL" id="CP018889">
    <property type="protein sequence ID" value="AUI70256.1"/>
    <property type="molecule type" value="Genomic_DNA"/>
</dbReference>
<feature type="binding site" evidence="10">
    <location>
        <begin position="187"/>
        <end position="188"/>
    </location>
    <ligand>
        <name>2-[(2R,5Z)-2-carboxy-4-methylthiazol-5(2H)-ylidene]ethyl phosphate</name>
        <dbReference type="ChEBI" id="CHEBI:62899"/>
    </ligand>
</feature>
<evidence type="ECO:0000256" key="7">
    <source>
        <dbReference type="ARBA" id="ARBA00047334"/>
    </source>
</evidence>
<evidence type="ECO:0000256" key="11">
    <source>
        <dbReference type="RuleBase" id="RU003826"/>
    </source>
</evidence>
<dbReference type="STRING" id="288004.AL038_07145"/>
<dbReference type="GO" id="GO:0004789">
    <property type="term" value="F:thiamine-phosphate diphosphorylase activity"/>
    <property type="evidence" value="ECO:0007669"/>
    <property type="project" value="UniProtKB-UniRule"/>
</dbReference>
<accession>A0A2N9YJ67</accession>
<feature type="binding site" evidence="10">
    <location>
        <position position="140"/>
    </location>
    <ligand>
        <name>4-amino-2-methyl-5-(diphosphooxymethyl)pyrimidine</name>
        <dbReference type="ChEBI" id="CHEBI:57841"/>
    </ligand>
</feature>
<protein>
    <recommendedName>
        <fullName evidence="10">Thiamine-phosphate synthase</fullName>
        <shortName evidence="10">TP synthase</shortName>
        <shortName evidence="10">TPS</shortName>
        <ecNumber evidence="10">2.5.1.3</ecNumber>
    </recommendedName>
    <alternativeName>
        <fullName evidence="10">Thiamine-phosphate pyrophosphorylase</fullName>
        <shortName evidence="10">TMP pyrophosphorylase</shortName>
        <shortName evidence="10">TMP-PPase</shortName>
    </alternativeName>
</protein>
<evidence type="ECO:0000256" key="5">
    <source>
        <dbReference type="ARBA" id="ARBA00022842"/>
    </source>
</evidence>
<dbReference type="AlphaFoldDB" id="A0A2N9YJ67"/>
<comment type="catalytic activity">
    <reaction evidence="8 10 11">
        <text>2-(2-carboxy-4-methylthiazol-5-yl)ethyl phosphate + 4-amino-2-methyl-5-(diphosphooxymethyl)pyrimidine + 2 H(+) = thiamine phosphate + CO2 + diphosphate</text>
        <dbReference type="Rhea" id="RHEA:47848"/>
        <dbReference type="ChEBI" id="CHEBI:15378"/>
        <dbReference type="ChEBI" id="CHEBI:16526"/>
        <dbReference type="ChEBI" id="CHEBI:33019"/>
        <dbReference type="ChEBI" id="CHEBI:37575"/>
        <dbReference type="ChEBI" id="CHEBI:57841"/>
        <dbReference type="ChEBI" id="CHEBI:62890"/>
        <dbReference type="EC" id="2.5.1.3"/>
    </reaction>
</comment>
<comment type="cofactor">
    <cofactor evidence="10">
        <name>Mg(2+)</name>
        <dbReference type="ChEBI" id="CHEBI:18420"/>
    </cofactor>
    <text evidence="10">Binds 1 Mg(2+) ion per subunit.</text>
</comment>
<evidence type="ECO:0000256" key="6">
    <source>
        <dbReference type="ARBA" id="ARBA00022977"/>
    </source>
</evidence>